<comment type="caution">
    <text evidence="1">The sequence shown here is derived from an EMBL/GenBank/DDBJ whole genome shotgun (WGS) entry which is preliminary data.</text>
</comment>
<name>A0A2N1NBL1_9GLOM</name>
<reference evidence="1 2" key="2">
    <citation type="submission" date="2017-10" db="EMBL/GenBank/DDBJ databases">
        <title>Extensive intraspecific genome diversity in a model arbuscular mycorrhizal fungus.</title>
        <authorList>
            <person name="Chen E.C.H."/>
            <person name="Morin E."/>
            <person name="Baudet D."/>
            <person name="Noel J."/>
            <person name="Ndikumana S."/>
            <person name="Charron P."/>
            <person name="St-Onge C."/>
            <person name="Giorgi J."/>
            <person name="Grigoriev I.V."/>
            <person name="Roux C."/>
            <person name="Martin F.M."/>
            <person name="Corradi N."/>
        </authorList>
    </citation>
    <scope>NUCLEOTIDE SEQUENCE [LARGE SCALE GENOMIC DNA]</scope>
    <source>
        <strain evidence="1 2">C2</strain>
    </source>
</reference>
<dbReference type="VEuPathDB" id="FungiDB:RhiirA1_519370"/>
<dbReference type="VEuPathDB" id="FungiDB:RhiirFUN_007780"/>
<gene>
    <name evidence="1" type="ORF">RhiirC2_778601</name>
</gene>
<proteinExistence type="predicted"/>
<protein>
    <submittedName>
        <fullName evidence="1">Uncharacterized protein</fullName>
    </submittedName>
</protein>
<dbReference type="Proteomes" id="UP000233469">
    <property type="component" value="Unassembled WGS sequence"/>
</dbReference>
<evidence type="ECO:0000313" key="1">
    <source>
        <dbReference type="EMBL" id="PKK71268.1"/>
    </source>
</evidence>
<accession>A0A2N1NBL1</accession>
<dbReference type="VEuPathDB" id="FungiDB:FUN_009007"/>
<sequence length="163" mass="18395">MEVIEVAKKTSDEDGDNSEQLINKNLLSNQDVDMIEEGGYEVIEVAKKTSDENGDNSEQLINKNSLSNQDVDMIEFPGNADVCVQEAGDEVDKMTKTSYLCPVYNNRGTDEENMFGEQMVNNNSESNEEDVILFENAFVSEYYDDVESSFNALNITNDYNIWP</sequence>
<dbReference type="AlphaFoldDB" id="A0A2N1NBL1"/>
<reference evidence="1 2" key="1">
    <citation type="submission" date="2016-04" db="EMBL/GenBank/DDBJ databases">
        <title>Genome analyses suggest a sexual origin of heterokaryosis in a supposedly ancient asexual fungus.</title>
        <authorList>
            <person name="Ropars J."/>
            <person name="Sedzielewska K."/>
            <person name="Noel J."/>
            <person name="Charron P."/>
            <person name="Farinelli L."/>
            <person name="Marton T."/>
            <person name="Kruger M."/>
            <person name="Pelin A."/>
            <person name="Brachmann A."/>
            <person name="Corradi N."/>
        </authorList>
    </citation>
    <scope>NUCLEOTIDE SEQUENCE [LARGE SCALE GENOMIC DNA]</scope>
    <source>
        <strain evidence="1 2">C2</strain>
    </source>
</reference>
<evidence type="ECO:0000313" key="2">
    <source>
        <dbReference type="Proteomes" id="UP000233469"/>
    </source>
</evidence>
<organism evidence="1 2">
    <name type="scientific">Rhizophagus irregularis</name>
    <dbReference type="NCBI Taxonomy" id="588596"/>
    <lineage>
        <taxon>Eukaryota</taxon>
        <taxon>Fungi</taxon>
        <taxon>Fungi incertae sedis</taxon>
        <taxon>Mucoromycota</taxon>
        <taxon>Glomeromycotina</taxon>
        <taxon>Glomeromycetes</taxon>
        <taxon>Glomerales</taxon>
        <taxon>Glomeraceae</taxon>
        <taxon>Rhizophagus</taxon>
    </lineage>
</organism>
<dbReference type="EMBL" id="LLXL01000534">
    <property type="protein sequence ID" value="PKK71268.1"/>
    <property type="molecule type" value="Genomic_DNA"/>
</dbReference>